<comment type="similarity">
    <text evidence="1">Belongs to the bacterial solute-binding protein ModA family.</text>
</comment>
<dbReference type="Proteomes" id="UP000177950">
    <property type="component" value="Unassembled WGS sequence"/>
</dbReference>
<dbReference type="FunFam" id="3.40.190.10:FF:000035">
    <property type="entry name" value="Molybdate ABC transporter substrate-binding protein"/>
    <property type="match status" value="1"/>
</dbReference>
<dbReference type="PIRSF" id="PIRSF004846">
    <property type="entry name" value="ModA"/>
    <property type="match status" value="1"/>
</dbReference>
<evidence type="ECO:0000313" key="8">
    <source>
        <dbReference type="EMBL" id="OGI55889.1"/>
    </source>
</evidence>
<feature type="binding site" evidence="6">
    <location>
        <position position="168"/>
    </location>
    <ligand>
        <name>molybdate</name>
        <dbReference type="ChEBI" id="CHEBI:36264"/>
    </ligand>
</feature>
<comment type="subunit">
    <text evidence="5">The complex is composed of two ATP-binding proteins (ModC), two transmembrane proteins (ModB) and a solute-binding protein (ModA).</text>
</comment>
<evidence type="ECO:0000313" key="9">
    <source>
        <dbReference type="Proteomes" id="UP000177950"/>
    </source>
</evidence>
<feature type="non-terminal residue" evidence="8">
    <location>
        <position position="214"/>
    </location>
</feature>
<protein>
    <submittedName>
        <fullName evidence="8">Molybdate ABC transporter substrate-binding protein</fullName>
    </submittedName>
</protein>
<sequence length="214" mass="23292">MVKFSLLLCGAVVCAALGRVSQADEVHVAVAANFLGTLQQIAEGFRKQGPHRVLISSGSTGKLYAQIVHGAPYEIFLAADAERPQRLEREGRSVKGSRYTYARGRLALWSRDARRVDAAGDVLRTAAVAHLAMANPRTAPYGLAAKQTLQHLGVWQVWQPRIVQGEDIGQVLQFVDSGAAELGFVAYAQVKQRDVGAYWLVPQTHHAPLDQQAL</sequence>
<keyword evidence="3 6" id="KW-0479">Metal-binding</keyword>
<dbReference type="NCBIfam" id="TIGR01256">
    <property type="entry name" value="modA"/>
    <property type="match status" value="1"/>
</dbReference>
<reference evidence="8 9" key="1">
    <citation type="journal article" date="2016" name="Nat. Commun.">
        <title>Thousands of microbial genomes shed light on interconnected biogeochemical processes in an aquifer system.</title>
        <authorList>
            <person name="Anantharaman K."/>
            <person name="Brown C.T."/>
            <person name="Hug L.A."/>
            <person name="Sharon I."/>
            <person name="Castelle C.J."/>
            <person name="Probst A.J."/>
            <person name="Thomas B.C."/>
            <person name="Singh A."/>
            <person name="Wilkins M.J."/>
            <person name="Karaoz U."/>
            <person name="Brodie E.L."/>
            <person name="Williams K.H."/>
            <person name="Hubbard S.S."/>
            <person name="Banfield J.F."/>
        </authorList>
    </citation>
    <scope>NUCLEOTIDE SEQUENCE [LARGE SCALE GENOMIC DNA]</scope>
</reference>
<keyword evidence="4 7" id="KW-0732">Signal</keyword>
<dbReference type="GO" id="GO:0046872">
    <property type="term" value="F:metal ion binding"/>
    <property type="evidence" value="ECO:0007669"/>
    <property type="project" value="UniProtKB-KW"/>
</dbReference>
<evidence type="ECO:0000256" key="4">
    <source>
        <dbReference type="ARBA" id="ARBA00022729"/>
    </source>
</evidence>
<dbReference type="CDD" id="cd13539">
    <property type="entry name" value="PBP2_AvModA"/>
    <property type="match status" value="1"/>
</dbReference>
<dbReference type="Gene3D" id="3.40.190.10">
    <property type="entry name" value="Periplasmic binding protein-like II"/>
    <property type="match status" value="2"/>
</dbReference>
<dbReference type="GO" id="GO:0015689">
    <property type="term" value="P:molybdate ion transport"/>
    <property type="evidence" value="ECO:0007669"/>
    <property type="project" value="InterPro"/>
</dbReference>
<dbReference type="InterPro" id="IPR005950">
    <property type="entry name" value="ModA"/>
</dbReference>
<accession>A0A1F6UEV8</accession>
<proteinExistence type="inferred from homology"/>
<dbReference type="SUPFAM" id="SSF53850">
    <property type="entry name" value="Periplasmic binding protein-like II"/>
    <property type="match status" value="1"/>
</dbReference>
<dbReference type="InterPro" id="IPR050682">
    <property type="entry name" value="ModA/WtpA"/>
</dbReference>
<feature type="signal peptide" evidence="7">
    <location>
        <begin position="1"/>
        <end position="23"/>
    </location>
</feature>
<dbReference type="GO" id="GO:1901359">
    <property type="term" value="F:tungstate binding"/>
    <property type="evidence" value="ECO:0007669"/>
    <property type="project" value="UniProtKB-ARBA"/>
</dbReference>
<evidence type="ECO:0000256" key="3">
    <source>
        <dbReference type="ARBA" id="ARBA00022723"/>
    </source>
</evidence>
<evidence type="ECO:0000256" key="1">
    <source>
        <dbReference type="ARBA" id="ARBA00009175"/>
    </source>
</evidence>
<dbReference type="Pfam" id="PF13531">
    <property type="entry name" value="SBP_bac_11"/>
    <property type="match status" value="1"/>
</dbReference>
<feature type="chain" id="PRO_5009527000" evidence="7">
    <location>
        <begin position="24"/>
        <end position="214"/>
    </location>
</feature>
<evidence type="ECO:0000256" key="7">
    <source>
        <dbReference type="SAM" id="SignalP"/>
    </source>
</evidence>
<dbReference type="AlphaFoldDB" id="A0A1F6UEV8"/>
<keyword evidence="2 6" id="KW-0500">Molybdenum</keyword>
<gene>
    <name evidence="8" type="ORF">A2V58_00955</name>
</gene>
<dbReference type="InterPro" id="IPR044084">
    <property type="entry name" value="AvModA-like_subst-bd"/>
</dbReference>
<dbReference type="PANTHER" id="PTHR30632">
    <property type="entry name" value="MOLYBDATE-BINDING PERIPLASMIC PROTEIN"/>
    <property type="match status" value="1"/>
</dbReference>
<feature type="binding site" evidence="6">
    <location>
        <position position="60"/>
    </location>
    <ligand>
        <name>molybdate</name>
        <dbReference type="ChEBI" id="CHEBI:36264"/>
    </ligand>
</feature>
<dbReference type="GO" id="GO:0030973">
    <property type="term" value="F:molybdate ion binding"/>
    <property type="evidence" value="ECO:0007669"/>
    <property type="project" value="InterPro"/>
</dbReference>
<evidence type="ECO:0000256" key="2">
    <source>
        <dbReference type="ARBA" id="ARBA00022505"/>
    </source>
</evidence>
<name>A0A1F6UEV8_9PROT</name>
<dbReference type="EMBL" id="MFSV01000202">
    <property type="protein sequence ID" value="OGI55889.1"/>
    <property type="molecule type" value="Genomic_DNA"/>
</dbReference>
<dbReference type="PANTHER" id="PTHR30632:SF14">
    <property type="entry name" value="TUNGSTATE_MOLYBDATE_CHROMATE-BINDING PROTEIN MODA"/>
    <property type="match status" value="1"/>
</dbReference>
<evidence type="ECO:0000256" key="5">
    <source>
        <dbReference type="ARBA" id="ARBA00062515"/>
    </source>
</evidence>
<evidence type="ECO:0000256" key="6">
    <source>
        <dbReference type="PIRSR" id="PIRSR004846-1"/>
    </source>
</evidence>
<comment type="caution">
    <text evidence="8">The sequence shown here is derived from an EMBL/GenBank/DDBJ whole genome shotgun (WGS) entry which is preliminary data.</text>
</comment>
<organism evidence="8 9">
    <name type="scientific">Candidatus Muproteobacteria bacterium RBG_19FT_COMBO_61_10</name>
    <dbReference type="NCBI Taxonomy" id="1817761"/>
    <lineage>
        <taxon>Bacteria</taxon>
        <taxon>Pseudomonadati</taxon>
        <taxon>Pseudomonadota</taxon>
        <taxon>Candidatus Muproteobacteria</taxon>
    </lineage>
</organism>